<gene>
    <name evidence="2" type="ORF">IAC04_06460</name>
</gene>
<evidence type="ECO:0000313" key="2">
    <source>
        <dbReference type="EMBL" id="HIZ86114.1"/>
    </source>
</evidence>
<proteinExistence type="predicted"/>
<dbReference type="Pfam" id="PF05193">
    <property type="entry name" value="Peptidase_M16_C"/>
    <property type="match status" value="1"/>
</dbReference>
<reference evidence="2" key="2">
    <citation type="submission" date="2021-04" db="EMBL/GenBank/DDBJ databases">
        <authorList>
            <person name="Gilroy R."/>
        </authorList>
    </citation>
    <scope>NUCLEOTIDE SEQUENCE</scope>
    <source>
        <strain evidence="2">Gambia16-554</strain>
    </source>
</reference>
<dbReference type="GO" id="GO:0046872">
    <property type="term" value="F:metal ion binding"/>
    <property type="evidence" value="ECO:0007669"/>
    <property type="project" value="InterPro"/>
</dbReference>
<accession>A0A9D2GRV3</accession>
<organism evidence="2 3">
    <name type="scientific">Candidatus Coprenecus stercoravium</name>
    <dbReference type="NCBI Taxonomy" id="2840735"/>
    <lineage>
        <taxon>Bacteria</taxon>
        <taxon>Pseudomonadati</taxon>
        <taxon>Bacteroidota</taxon>
        <taxon>Bacteroidia</taxon>
        <taxon>Bacteroidales</taxon>
        <taxon>Rikenellaceae</taxon>
        <taxon>Rikenellaceae incertae sedis</taxon>
        <taxon>Candidatus Coprenecus</taxon>
    </lineage>
</organism>
<reference evidence="2" key="1">
    <citation type="journal article" date="2021" name="PeerJ">
        <title>Extensive microbial diversity within the chicken gut microbiome revealed by metagenomics and culture.</title>
        <authorList>
            <person name="Gilroy R."/>
            <person name="Ravi A."/>
            <person name="Getino M."/>
            <person name="Pursley I."/>
            <person name="Horton D.L."/>
            <person name="Alikhan N.F."/>
            <person name="Baker D."/>
            <person name="Gharbi K."/>
            <person name="Hall N."/>
            <person name="Watson M."/>
            <person name="Adriaenssens E.M."/>
            <person name="Foster-Nyarko E."/>
            <person name="Jarju S."/>
            <person name="Secka A."/>
            <person name="Antonio M."/>
            <person name="Oren A."/>
            <person name="Chaudhuri R.R."/>
            <person name="La Ragione R."/>
            <person name="Hildebrand F."/>
            <person name="Pallen M.J."/>
        </authorList>
    </citation>
    <scope>NUCLEOTIDE SEQUENCE</scope>
    <source>
        <strain evidence="2">Gambia16-554</strain>
    </source>
</reference>
<dbReference type="Proteomes" id="UP000824115">
    <property type="component" value="Unassembled WGS sequence"/>
</dbReference>
<evidence type="ECO:0000259" key="1">
    <source>
        <dbReference type="Pfam" id="PF05193"/>
    </source>
</evidence>
<sequence length="918" mass="103613">MKRIILLLIILMSSVGTLCARFVGVLEDDARIVRDTMPNGLVYYIVGNTSVSGYADFSFIQRSGVAMEDSATRGMTYLMECMALTETVNFPDGSIFSFVDDMGLDRRDGLVIDAGDYYTTYTFSNVPVSKNASMVDSMLLAMYNMSSALIVNDRSVNRGKNFFKNMYSSGQTLEKRIEDSLARRYFAGTPLAPLSQEELFARVDGYTTEDVRSFHRLRCRPDMQAIVIAGDIDPLSVESKIRALFQVIPKPAGPLPVFRDSILEAAGGGWFYFADREADRVRITFDYIAPPLDTSLRSTAVPFVYNYISGVAMDIMDRRLRDALGYAPFYAISAEAGIVPYLNRISYRLGIECAPEDYKEAYALVLGEIERLLRDGVSEEEFRRSSEDFILGLNDMYSRRSSMDNKYYRDLCVANFTDGYVMAGIELYKSYIEAAGEVVDSSTVYKFLKSVFQNDSSRTVVCSSPERTGGLEYVEAVISEGVREDPALRHVERSALVSLIDRGRFVNKSTGVVSRRMPNGATVACRRVGSEPGWVYFDAVARGGLSLSGDSLAVLRKFVNDVARISVTGGLDMYQMERLQRNMHMTLDRTVSVGSRKISGKFRMEDLEAFLDMVAVYFEGSEPDYETFGKYRRMMENSAPYALNSPERVFGALCGKDIRSVSGDLLNEETDISGLDYDSALGFVNMLFSNAAEFTFIFVGDFEEDDLLRSVYGKLSGLPGRRAVRSRTESRNFYIASYDAVEEVTVPMVSPRRLYSCKLTVPSESNIEDRMLSEITGKVIEREVIRRLSLRGILADAQRRFHSYPKEVMTVEFQFRTYREVKDADDIFADILVDLAERGVNSGEVEGIRRNMELKNDLRESRSSSYWKSVLLDRYVRRKDYYTRRQEAMDSVTAEDVNEELMRVLDDGRLSVLSVEPE</sequence>
<dbReference type="InterPro" id="IPR007863">
    <property type="entry name" value="Peptidase_M16_C"/>
</dbReference>
<name>A0A9D2GRV3_9BACT</name>
<protein>
    <submittedName>
        <fullName evidence="2">Insulinase family protein</fullName>
    </submittedName>
</protein>
<dbReference type="InterPro" id="IPR011249">
    <property type="entry name" value="Metalloenz_LuxS/M16"/>
</dbReference>
<feature type="domain" description="Peptidase M16 C-terminal" evidence="1">
    <location>
        <begin position="207"/>
        <end position="384"/>
    </location>
</feature>
<dbReference type="AlphaFoldDB" id="A0A9D2GRV3"/>
<evidence type="ECO:0000313" key="3">
    <source>
        <dbReference type="Proteomes" id="UP000824115"/>
    </source>
</evidence>
<comment type="caution">
    <text evidence="2">The sequence shown here is derived from an EMBL/GenBank/DDBJ whole genome shotgun (WGS) entry which is preliminary data.</text>
</comment>
<dbReference type="SUPFAM" id="SSF63411">
    <property type="entry name" value="LuxS/MPP-like metallohydrolase"/>
    <property type="match status" value="4"/>
</dbReference>
<dbReference type="Gene3D" id="3.30.830.10">
    <property type="entry name" value="Metalloenzyme, LuxS/M16 peptidase-like"/>
    <property type="match status" value="3"/>
</dbReference>
<dbReference type="EMBL" id="DXAW01000110">
    <property type="protein sequence ID" value="HIZ86114.1"/>
    <property type="molecule type" value="Genomic_DNA"/>
</dbReference>